<keyword evidence="2" id="KW-1003">Cell membrane</keyword>
<comment type="subcellular location">
    <subcellularLocation>
        <location evidence="1">Cell membrane</location>
        <topology evidence="1">Multi-pass membrane protein</topology>
    </subcellularLocation>
</comment>
<evidence type="ECO:0000256" key="2">
    <source>
        <dbReference type="ARBA" id="ARBA00022475"/>
    </source>
</evidence>
<dbReference type="RefSeq" id="WP_077313471.1">
    <property type="nucleotide sequence ID" value="NZ_AP024887.1"/>
</dbReference>
<dbReference type="InterPro" id="IPR001123">
    <property type="entry name" value="LeuE-type"/>
</dbReference>
<dbReference type="Pfam" id="PF01810">
    <property type="entry name" value="LysE"/>
    <property type="match status" value="1"/>
</dbReference>
<protein>
    <submittedName>
        <fullName evidence="7">Arginine exporter protein ArgO</fullName>
    </submittedName>
</protein>
<dbReference type="GO" id="GO:0015171">
    <property type="term" value="F:amino acid transmembrane transporter activity"/>
    <property type="evidence" value="ECO:0007669"/>
    <property type="project" value="TreeGrafter"/>
</dbReference>
<evidence type="ECO:0000256" key="4">
    <source>
        <dbReference type="ARBA" id="ARBA00022989"/>
    </source>
</evidence>
<feature type="transmembrane region" description="Helical" evidence="6">
    <location>
        <begin position="35"/>
        <end position="60"/>
    </location>
</feature>
<proteinExistence type="predicted"/>
<gene>
    <name evidence="7" type="primary">argO</name>
    <name evidence="7" type="ORF">VPAL9027_01365</name>
</gene>
<keyword evidence="3 6" id="KW-0812">Transmembrane</keyword>
<reference evidence="7 8" key="1">
    <citation type="submission" date="2017-02" db="EMBL/GenBank/DDBJ databases">
        <authorList>
            <person name="Peterson S.W."/>
        </authorList>
    </citation>
    <scope>NUCLEOTIDE SEQUENCE [LARGE SCALE GENOMIC DNA]</scope>
    <source>
        <strain evidence="7 8">CECT 9027</strain>
    </source>
</reference>
<dbReference type="AlphaFoldDB" id="A0A1R4B3A8"/>
<sequence length="207" mass="22505">MLLTSAMSGFTSGMGLLICVGSQNAFVLKQGLLRHHLFAVAATCILSDIILISSGIAGLGTLVKHWPNVMEFVRYTGVVFLAWMALSSAKQAWYGNAHLTPSGTAPAHIKPVLMSCLAFTWLNPQVYLDTVFMLGSLSMPYSGIEKWKFAIGALTASAIWFVAITYGAKVLLPLFRKPHAWRVLDTTVALMMVYFCVSLLTTPLISS</sequence>
<dbReference type="PANTHER" id="PTHR30086">
    <property type="entry name" value="ARGININE EXPORTER PROTEIN ARGO"/>
    <property type="match status" value="1"/>
</dbReference>
<feature type="transmembrane region" description="Helical" evidence="6">
    <location>
        <begin position="149"/>
        <end position="168"/>
    </location>
</feature>
<accession>A0A1R4B3A8</accession>
<dbReference type="PANTHER" id="PTHR30086:SF20">
    <property type="entry name" value="ARGININE EXPORTER PROTEIN ARGO-RELATED"/>
    <property type="match status" value="1"/>
</dbReference>
<organism evidence="7 8">
    <name type="scientific">Vibrio palustris</name>
    <dbReference type="NCBI Taxonomy" id="1918946"/>
    <lineage>
        <taxon>Bacteria</taxon>
        <taxon>Pseudomonadati</taxon>
        <taxon>Pseudomonadota</taxon>
        <taxon>Gammaproteobacteria</taxon>
        <taxon>Vibrionales</taxon>
        <taxon>Vibrionaceae</taxon>
        <taxon>Vibrio</taxon>
    </lineage>
</organism>
<evidence type="ECO:0000313" key="8">
    <source>
        <dbReference type="Proteomes" id="UP000189475"/>
    </source>
</evidence>
<dbReference type="EMBL" id="FUFT01000002">
    <property type="protein sequence ID" value="SJL83399.1"/>
    <property type="molecule type" value="Genomic_DNA"/>
</dbReference>
<keyword evidence="4 6" id="KW-1133">Transmembrane helix</keyword>
<feature type="transmembrane region" description="Helical" evidence="6">
    <location>
        <begin position="188"/>
        <end position="206"/>
    </location>
</feature>
<keyword evidence="5 6" id="KW-0472">Membrane</keyword>
<evidence type="ECO:0000256" key="5">
    <source>
        <dbReference type="ARBA" id="ARBA00023136"/>
    </source>
</evidence>
<name>A0A1R4B3A8_9VIBR</name>
<evidence type="ECO:0000256" key="3">
    <source>
        <dbReference type="ARBA" id="ARBA00022692"/>
    </source>
</evidence>
<evidence type="ECO:0000313" key="7">
    <source>
        <dbReference type="EMBL" id="SJL83399.1"/>
    </source>
</evidence>
<dbReference type="OrthoDB" id="5638726at2"/>
<dbReference type="Proteomes" id="UP000189475">
    <property type="component" value="Unassembled WGS sequence"/>
</dbReference>
<evidence type="ECO:0000256" key="6">
    <source>
        <dbReference type="SAM" id="Phobius"/>
    </source>
</evidence>
<evidence type="ECO:0000256" key="1">
    <source>
        <dbReference type="ARBA" id="ARBA00004651"/>
    </source>
</evidence>
<keyword evidence="8" id="KW-1185">Reference proteome</keyword>
<dbReference type="GO" id="GO:0005886">
    <property type="term" value="C:plasma membrane"/>
    <property type="evidence" value="ECO:0007669"/>
    <property type="project" value="UniProtKB-SubCell"/>
</dbReference>
<feature type="transmembrane region" description="Helical" evidence="6">
    <location>
        <begin position="72"/>
        <end position="89"/>
    </location>
</feature>
<dbReference type="STRING" id="1918946.VPAL9027_01365"/>